<evidence type="ECO:0000313" key="2">
    <source>
        <dbReference type="Proteomes" id="UP001054837"/>
    </source>
</evidence>
<accession>A0AAV4S124</accession>
<proteinExistence type="predicted"/>
<dbReference type="AlphaFoldDB" id="A0AAV4S124"/>
<organism evidence="1 2">
    <name type="scientific">Caerostris darwini</name>
    <dbReference type="NCBI Taxonomy" id="1538125"/>
    <lineage>
        <taxon>Eukaryota</taxon>
        <taxon>Metazoa</taxon>
        <taxon>Ecdysozoa</taxon>
        <taxon>Arthropoda</taxon>
        <taxon>Chelicerata</taxon>
        <taxon>Arachnida</taxon>
        <taxon>Araneae</taxon>
        <taxon>Araneomorphae</taxon>
        <taxon>Entelegynae</taxon>
        <taxon>Araneoidea</taxon>
        <taxon>Araneidae</taxon>
        <taxon>Caerostris</taxon>
    </lineage>
</organism>
<protein>
    <submittedName>
        <fullName evidence="1">Uncharacterized protein</fullName>
    </submittedName>
</protein>
<keyword evidence="2" id="KW-1185">Reference proteome</keyword>
<evidence type="ECO:0000313" key="1">
    <source>
        <dbReference type="EMBL" id="GIY27664.1"/>
    </source>
</evidence>
<dbReference type="Proteomes" id="UP001054837">
    <property type="component" value="Unassembled WGS sequence"/>
</dbReference>
<comment type="caution">
    <text evidence="1">The sequence shown here is derived from an EMBL/GenBank/DDBJ whole genome shotgun (WGS) entry which is preliminary data.</text>
</comment>
<reference evidence="1 2" key="1">
    <citation type="submission" date="2021-06" db="EMBL/GenBank/DDBJ databases">
        <title>Caerostris darwini draft genome.</title>
        <authorList>
            <person name="Kono N."/>
            <person name="Arakawa K."/>
        </authorList>
    </citation>
    <scope>NUCLEOTIDE SEQUENCE [LARGE SCALE GENOMIC DNA]</scope>
</reference>
<dbReference type="EMBL" id="BPLQ01007069">
    <property type="protein sequence ID" value="GIY27664.1"/>
    <property type="molecule type" value="Genomic_DNA"/>
</dbReference>
<gene>
    <name evidence="1" type="ORF">CDAR_245751</name>
</gene>
<name>A0AAV4S124_9ARAC</name>
<sequence>MRFDIHCLQHLALVKVTLTLCKLSDIKRELTWWYYSPEENINRILFTMTKVISSMDIALLLKKKLLRCFASIVFDYKMFANTLSNGIHYHRLYAAEHFRSMCWTAYGAIDAQKSVASLIRNRKIPLDGRFHLACKYCFKEDILSLWNQMPILQQDWFMHVERSDKEWVDWLAEGYTPSWPNSMEDYHFKEIFKRSFRNSTAVQNLLEMLPPEERHRCEVKLLGKKEDCITNINYFQLDTEEPNEYLHTNYAGVLMTACHWTSQMVFRDFSNRIYSLFDGDTFVSVLVSLIISVHLAWGDLTYSSLTKEFWRNSPVHLREYFREMQRDEKCREMRENADLYPEVMRVTDGRYDAPVNSAFEILDSWLADPSLINMVTNIFVKPRSAL</sequence>